<keyword evidence="2" id="KW-1185">Reference proteome</keyword>
<protein>
    <submittedName>
        <fullName evidence="1">Uncharacterized protein</fullName>
    </submittedName>
</protein>
<accession>A0A9P0K287</accession>
<gene>
    <name evidence="1" type="ORF">ACAOBT_LOCUS5975</name>
</gene>
<sequence>MLDAHVIPRQSLCGVPPFPMNSPIAPWYPMGA</sequence>
<dbReference type="AlphaFoldDB" id="A0A9P0K287"/>
<organism evidence="1 2">
    <name type="scientific">Acanthoscelides obtectus</name>
    <name type="common">Bean weevil</name>
    <name type="synonym">Bruchus obtectus</name>
    <dbReference type="NCBI Taxonomy" id="200917"/>
    <lineage>
        <taxon>Eukaryota</taxon>
        <taxon>Metazoa</taxon>
        <taxon>Ecdysozoa</taxon>
        <taxon>Arthropoda</taxon>
        <taxon>Hexapoda</taxon>
        <taxon>Insecta</taxon>
        <taxon>Pterygota</taxon>
        <taxon>Neoptera</taxon>
        <taxon>Endopterygota</taxon>
        <taxon>Coleoptera</taxon>
        <taxon>Polyphaga</taxon>
        <taxon>Cucujiformia</taxon>
        <taxon>Chrysomeloidea</taxon>
        <taxon>Chrysomelidae</taxon>
        <taxon>Bruchinae</taxon>
        <taxon>Bruchini</taxon>
        <taxon>Acanthoscelides</taxon>
    </lineage>
</organism>
<name>A0A9P0K287_ACAOB</name>
<dbReference type="Proteomes" id="UP001152888">
    <property type="component" value="Unassembled WGS sequence"/>
</dbReference>
<reference evidence="1" key="1">
    <citation type="submission" date="2022-03" db="EMBL/GenBank/DDBJ databases">
        <authorList>
            <person name="Sayadi A."/>
        </authorList>
    </citation>
    <scope>NUCLEOTIDE SEQUENCE</scope>
</reference>
<evidence type="ECO:0000313" key="2">
    <source>
        <dbReference type="Proteomes" id="UP001152888"/>
    </source>
</evidence>
<comment type="caution">
    <text evidence="1">The sequence shown here is derived from an EMBL/GenBank/DDBJ whole genome shotgun (WGS) entry which is preliminary data.</text>
</comment>
<dbReference type="EMBL" id="CAKOFQ010006718">
    <property type="protein sequence ID" value="CAH1964716.1"/>
    <property type="molecule type" value="Genomic_DNA"/>
</dbReference>
<evidence type="ECO:0000313" key="1">
    <source>
        <dbReference type="EMBL" id="CAH1964716.1"/>
    </source>
</evidence>
<proteinExistence type="predicted"/>